<evidence type="ECO:0000313" key="2">
    <source>
        <dbReference type="EMBL" id="GET34908.1"/>
    </source>
</evidence>
<keyword evidence="3" id="KW-1185">Reference proteome</keyword>
<reference evidence="2 3" key="1">
    <citation type="submission" date="2019-10" db="EMBL/GenBank/DDBJ databases">
        <title>Prolixibacter strains distinguished by the presence of nitrate reductase genes were adept at nitrate-dependent anaerobic corrosion of metallic iron and carbon steel.</title>
        <authorList>
            <person name="Iino T."/>
            <person name="Shono N."/>
            <person name="Ito K."/>
            <person name="Nakamura R."/>
            <person name="Sueoka K."/>
            <person name="Harayama S."/>
            <person name="Ohkuma M."/>
        </authorList>
    </citation>
    <scope>NUCLEOTIDE SEQUENCE [LARGE SCALE GENOMIC DNA]</scope>
    <source>
        <strain evidence="2 3">JCM 13498</strain>
    </source>
</reference>
<comment type="caution">
    <text evidence="2">The sequence shown here is derived from an EMBL/GenBank/DDBJ whole genome shotgun (WGS) entry which is preliminary data.</text>
</comment>
<dbReference type="RefSeq" id="WP_025865259.1">
    <property type="nucleotide sequence ID" value="NZ_BLAX01000001.1"/>
</dbReference>
<dbReference type="GO" id="GO:0005524">
    <property type="term" value="F:ATP binding"/>
    <property type="evidence" value="ECO:0007669"/>
    <property type="project" value="InterPro"/>
</dbReference>
<organism evidence="2 3">
    <name type="scientific">Prolixibacter bellariivorans</name>
    <dbReference type="NCBI Taxonomy" id="314319"/>
    <lineage>
        <taxon>Bacteria</taxon>
        <taxon>Pseudomonadati</taxon>
        <taxon>Bacteroidota</taxon>
        <taxon>Bacteroidia</taxon>
        <taxon>Marinilabiliales</taxon>
        <taxon>Prolixibacteraceae</taxon>
        <taxon>Prolixibacter</taxon>
    </lineage>
</organism>
<dbReference type="Pfam" id="PF00004">
    <property type="entry name" value="AAA"/>
    <property type="match status" value="1"/>
</dbReference>
<dbReference type="EMBL" id="BLAX01000001">
    <property type="protein sequence ID" value="GET34908.1"/>
    <property type="molecule type" value="Genomic_DNA"/>
</dbReference>
<proteinExistence type="predicted"/>
<evidence type="ECO:0000259" key="1">
    <source>
        <dbReference type="Pfam" id="PF00004"/>
    </source>
</evidence>
<protein>
    <recommendedName>
        <fullName evidence="1">ATPase AAA-type core domain-containing protein</fullName>
    </recommendedName>
</protein>
<feature type="domain" description="ATPase AAA-type core" evidence="1">
    <location>
        <begin position="286"/>
        <end position="406"/>
    </location>
</feature>
<sequence length="1521" mass="175593">MSKAGTYSNQGDDYQRAIAINWLIELLTNDAIEYIQVESNGLSGIKEKVPVDDIVVVCKNGSRRHIQAKKNQTNAKVWSIKDWGSELPKILLQLEQGEHITVELYSSTPLGQFTTLPEECRIHPNFGDFKEQLSRPKTEALSILVDEWERSEEEIFYLLKRVRTGSHHNTEKWIKMNEESLSRLVTHPALALDTLETFVNRYQSKDLVGKFEIRAQDVWGELAGKGLTRLPNFSKKEIIQQFQRTSVIGRNDWKRTITGEKIRRKELDDTLKQIRENKRTILIQDGPGSGKTCLLLDLADVIDGDNKFQLLFIKGDRFAKINSEENSLPKEIVESCGLLSSVSHVVVVIDSLDVLSCQRDHAALNFFLKLIDQLQIIQNVTVVAACREFDLKYDPKLRDRKWDVQIKLSDFNFQNTVIPILNKLNVNVGQLNPDLKELLCLPQNLSLFERLSGFQGVFNVRTTYDLYKAFIDFSLLQDTDLVDHIFEKIFSFADKLLKEREHSLPKTVINIDEHILHHLISKGVLNEEADGKVGFSHQTLFDNFVANNALKSGITLTQLILSHPPLPFYRPSVRSYLFFVRSQSFKSFSQNIRKTLSNDDIAYHFKRLVVETYAEMIPKNDDWNLIRWMFLRQNDLFKRFLDALTSSHWFELIANKWYPSFAHQPDNYEWLFTFLWKLDAWMNFYPNETVEIWNNALKENWGGNSVWIICHSLTRFKHYRVDGVKDLIHTLKESNNTDSHSMGKIYCNYIEATGDGYETLWDWMTRDISIKEMSNWGKENELYCESHDLKDGTFLQKHLIKSEEFRNLVLKSLLNWVKGSSYWKEDGLTYKLLEYTSIPNNISRSGSIYIENISILMQAVEEAFLNHAKNNTEWWKKEETKLRTSKELAFRYILIKAYLENIETNLDGITSQLLDKELIEAGELNYELGLLINESFHLLPEQIQDKIVNVIENLFPEHTEQEEHVKNWHNRVKFELFVRIPAYLRANSVNNFINKFIPQFGYYLPVREKYSSGGWVGSPVSAEILDNLSIEALFTLFNYYKDYKGHSFHPADDNKGGLPQLSSTLSILAKNNPAKYLKIINNPKFDKFSDSIEEAILDGVGYHISCRLGKVNDSSYKPISPLPDINNIAHNLLDRIEINHSSFQKDITYARMIENCIEALPSEEDLKRATKLLLPLSNHPDPDGKRLNIQDLNGDKVTSNDILTKSLNCTRGVVANSAIAILNKLLDLGVKPFVSITSLTEKLANDKAQEVQAALLWGLPYTGYKSKELGWQIFNIIFSKKQTLLWGAGEKFLYHQYYQNYEMVRPCLERIKNEAINEAGATWGRLSALCMIQGHINQQVFFSELKEINKKDVWDGALSVFIANLEKNKDGLCQESFRVFIKENNIQKEFGHKIDGAFRLDEKGKYINVETGKLFINSLILDDDKEPQMHSFIDWIEYQAIIDPVVALELCESLLSKLQSFESQPRLWHSKPLISTLTTILREADELDDLELINRAVHLQDQFLLMGIDGMNEYFAEAATL</sequence>
<dbReference type="OrthoDB" id="811374at2"/>
<evidence type="ECO:0000313" key="3">
    <source>
        <dbReference type="Proteomes" id="UP000391834"/>
    </source>
</evidence>
<gene>
    <name evidence="2" type="ORF">PbJCM13498_37710</name>
</gene>
<name>A0A5M4B4Z0_9BACT</name>
<dbReference type="Gene3D" id="3.40.50.300">
    <property type="entry name" value="P-loop containing nucleotide triphosphate hydrolases"/>
    <property type="match status" value="1"/>
</dbReference>
<accession>A0A5M4B4Z0</accession>
<dbReference type="Proteomes" id="UP000391834">
    <property type="component" value="Unassembled WGS sequence"/>
</dbReference>
<dbReference type="InterPro" id="IPR003959">
    <property type="entry name" value="ATPase_AAA_core"/>
</dbReference>
<dbReference type="SUPFAM" id="SSF52540">
    <property type="entry name" value="P-loop containing nucleoside triphosphate hydrolases"/>
    <property type="match status" value="1"/>
</dbReference>
<dbReference type="GO" id="GO:0016887">
    <property type="term" value="F:ATP hydrolysis activity"/>
    <property type="evidence" value="ECO:0007669"/>
    <property type="project" value="InterPro"/>
</dbReference>
<dbReference type="InterPro" id="IPR027417">
    <property type="entry name" value="P-loop_NTPase"/>
</dbReference>